<evidence type="ECO:0000313" key="2">
    <source>
        <dbReference type="Proteomes" id="UP001432027"/>
    </source>
</evidence>
<protein>
    <submittedName>
        <fullName evidence="1">Uncharacterized protein</fullName>
    </submittedName>
</protein>
<organism evidence="1 2">
    <name type="scientific">Pristionchus entomophagus</name>
    <dbReference type="NCBI Taxonomy" id="358040"/>
    <lineage>
        <taxon>Eukaryota</taxon>
        <taxon>Metazoa</taxon>
        <taxon>Ecdysozoa</taxon>
        <taxon>Nematoda</taxon>
        <taxon>Chromadorea</taxon>
        <taxon>Rhabditida</taxon>
        <taxon>Rhabditina</taxon>
        <taxon>Diplogasteromorpha</taxon>
        <taxon>Diplogasteroidea</taxon>
        <taxon>Neodiplogasteridae</taxon>
        <taxon>Pristionchus</taxon>
    </lineage>
</organism>
<dbReference type="AlphaFoldDB" id="A0AAV5TWV4"/>
<reference evidence="1" key="1">
    <citation type="submission" date="2023-10" db="EMBL/GenBank/DDBJ databases">
        <title>Genome assembly of Pristionchus species.</title>
        <authorList>
            <person name="Yoshida K."/>
            <person name="Sommer R.J."/>
        </authorList>
    </citation>
    <scope>NUCLEOTIDE SEQUENCE</scope>
    <source>
        <strain evidence="1">RS0144</strain>
    </source>
</reference>
<dbReference type="Proteomes" id="UP001432027">
    <property type="component" value="Unassembled WGS sequence"/>
</dbReference>
<sequence>NISQAWTKMCAAGCKIYSSIAVSEYNTQITQNILINDPLQNTNTSIYDLSTRFLQNSQEKAYIEMGPTPIVNIYNTNANMESAPLALWIVSSKAFNYLTAEVFEPRMLNRTKATAPAPITILSAQPFTLVVQPGDQSNAVLARTVGYDAIRRSDSDNCYIAMDIDFGGAFSGLTLYINGPLLTLAFDAKKFPNSKVEISADISFNFSRIPSVNQPVFMSSPGFVCGSPSSDKLRRQTESERHYLFENMLTITRDMVFNFDIDVVADKKHPLAINDRKTLSYYGGFTDFRANHGISTTDTFQQVTVSFIPGSTDSFFGMRATVNEPG</sequence>
<gene>
    <name evidence="1" type="ORF">PENTCL1PPCAC_20683</name>
</gene>
<name>A0AAV5TWV4_9BILA</name>
<feature type="non-terminal residue" evidence="1">
    <location>
        <position position="326"/>
    </location>
</feature>
<proteinExistence type="predicted"/>
<feature type="non-terminal residue" evidence="1">
    <location>
        <position position="1"/>
    </location>
</feature>
<accession>A0AAV5TWV4</accession>
<dbReference type="EMBL" id="BTSX01000005">
    <property type="protein sequence ID" value="GMS98508.1"/>
    <property type="molecule type" value="Genomic_DNA"/>
</dbReference>
<keyword evidence="2" id="KW-1185">Reference proteome</keyword>
<evidence type="ECO:0000313" key="1">
    <source>
        <dbReference type="EMBL" id="GMS98508.1"/>
    </source>
</evidence>
<comment type="caution">
    <text evidence="1">The sequence shown here is derived from an EMBL/GenBank/DDBJ whole genome shotgun (WGS) entry which is preliminary data.</text>
</comment>